<evidence type="ECO:0000256" key="3">
    <source>
        <dbReference type="ARBA" id="ARBA00023295"/>
    </source>
</evidence>
<dbReference type="InterPro" id="IPR044965">
    <property type="entry name" value="Glyco_hydro_17_plant"/>
</dbReference>
<gene>
    <name evidence="6" type="ORF">SELMODRAFT_82448</name>
</gene>
<keyword evidence="3 5" id="KW-0326">Glycosidase</keyword>
<dbReference type="AlphaFoldDB" id="D8QZ39"/>
<comment type="similarity">
    <text evidence="1 4">Belongs to the glycosyl hydrolase 17 family.</text>
</comment>
<dbReference type="FunCoup" id="D8QZ39">
    <property type="interactions" value="98"/>
</dbReference>
<dbReference type="GO" id="GO:0004553">
    <property type="term" value="F:hydrolase activity, hydrolyzing O-glycosyl compounds"/>
    <property type="evidence" value="ECO:0007669"/>
    <property type="project" value="InterPro"/>
</dbReference>
<dbReference type="PROSITE" id="PS00587">
    <property type="entry name" value="GLYCOSYL_HYDROL_F17"/>
    <property type="match status" value="1"/>
</dbReference>
<evidence type="ECO:0000256" key="2">
    <source>
        <dbReference type="ARBA" id="ARBA00022801"/>
    </source>
</evidence>
<dbReference type="Gene3D" id="3.20.20.80">
    <property type="entry name" value="Glycosidases"/>
    <property type="match status" value="1"/>
</dbReference>
<keyword evidence="2 5" id="KW-0378">Hydrolase</keyword>
<dbReference type="KEGG" id="smo:SELMODRAFT_82448"/>
<dbReference type="InterPro" id="IPR017853">
    <property type="entry name" value="GH"/>
</dbReference>
<dbReference type="InParanoid" id="D8QZ39"/>
<dbReference type="eggNOG" id="ENOG502QQ3M">
    <property type="taxonomic scope" value="Eukaryota"/>
</dbReference>
<dbReference type="EMBL" id="GL377569">
    <property type="protein sequence ID" value="EFJ34723.1"/>
    <property type="molecule type" value="Genomic_DNA"/>
</dbReference>
<evidence type="ECO:0008006" key="8">
    <source>
        <dbReference type="Google" id="ProtNLM"/>
    </source>
</evidence>
<dbReference type="GO" id="GO:0005975">
    <property type="term" value="P:carbohydrate metabolic process"/>
    <property type="evidence" value="ECO:0007669"/>
    <property type="project" value="InterPro"/>
</dbReference>
<dbReference type="Pfam" id="PF00332">
    <property type="entry name" value="Glyco_hydro_17"/>
    <property type="match status" value="1"/>
</dbReference>
<dbReference type="Proteomes" id="UP000001514">
    <property type="component" value="Unassembled WGS sequence"/>
</dbReference>
<dbReference type="SUPFAM" id="SSF51445">
    <property type="entry name" value="(Trans)glycosidases"/>
    <property type="match status" value="1"/>
</dbReference>
<evidence type="ECO:0000313" key="7">
    <source>
        <dbReference type="Proteomes" id="UP000001514"/>
    </source>
</evidence>
<organism evidence="7">
    <name type="scientific">Selaginella moellendorffii</name>
    <name type="common">Spikemoss</name>
    <dbReference type="NCBI Taxonomy" id="88036"/>
    <lineage>
        <taxon>Eukaryota</taxon>
        <taxon>Viridiplantae</taxon>
        <taxon>Streptophyta</taxon>
        <taxon>Embryophyta</taxon>
        <taxon>Tracheophyta</taxon>
        <taxon>Lycopodiopsida</taxon>
        <taxon>Selaginellales</taxon>
        <taxon>Selaginellaceae</taxon>
        <taxon>Selaginella</taxon>
    </lineage>
</organism>
<dbReference type="FunFam" id="3.20.20.80:FF:000010">
    <property type="entry name" value="glucan endo-1,3-beta-glucosidase, basic"/>
    <property type="match status" value="1"/>
</dbReference>
<sequence>MFVSCSCQDIGVNYGRVANNLPQPDQVVNLIKSLQFKRVKIFDTDRTVLRAFANSGIRLTVAVTNQEFSSIARSSNAASDWVRNRIAPIYPATNVEFIAVGNEVLSDPGLPWPDLVPSMWNLRNALNSLGFNQIKITTPIATDILKESFPPSAGEFRSDNGRDSVVNSLLGFLSSTNSVFMANVYTFFAWQGNPRDISLEYALFQSNDVKVWDGGKGYTNLFDAMVDAIYSAMERKGYGNLPLAIGESGWPSGGAPGATVENAKAFNSRLIRRTRSGVGTPRKPGGLAAWVFALFNENQKGGPELERHFGLLYPNGSPVYPLQRPRHPIVREDAVNNSSSLLHSAA</sequence>
<evidence type="ECO:0000256" key="1">
    <source>
        <dbReference type="ARBA" id="ARBA00008773"/>
    </source>
</evidence>
<dbReference type="InterPro" id="IPR000490">
    <property type="entry name" value="Glyco_hydro_17"/>
</dbReference>
<evidence type="ECO:0000256" key="5">
    <source>
        <dbReference type="RuleBase" id="RU004336"/>
    </source>
</evidence>
<name>D8QZ39_SELML</name>
<dbReference type="STRING" id="88036.D8QZ39"/>
<evidence type="ECO:0000313" key="6">
    <source>
        <dbReference type="EMBL" id="EFJ34723.1"/>
    </source>
</evidence>
<dbReference type="PANTHER" id="PTHR32227">
    <property type="entry name" value="GLUCAN ENDO-1,3-BETA-GLUCOSIDASE BG1-RELATED-RELATED"/>
    <property type="match status" value="1"/>
</dbReference>
<evidence type="ECO:0000256" key="4">
    <source>
        <dbReference type="RuleBase" id="RU004335"/>
    </source>
</evidence>
<reference evidence="6 7" key="1">
    <citation type="journal article" date="2011" name="Science">
        <title>The Selaginella genome identifies genetic changes associated with the evolution of vascular plants.</title>
        <authorList>
            <person name="Banks J.A."/>
            <person name="Nishiyama T."/>
            <person name="Hasebe M."/>
            <person name="Bowman J.L."/>
            <person name="Gribskov M."/>
            <person name="dePamphilis C."/>
            <person name="Albert V.A."/>
            <person name="Aono N."/>
            <person name="Aoyama T."/>
            <person name="Ambrose B.A."/>
            <person name="Ashton N.W."/>
            <person name="Axtell M.J."/>
            <person name="Barker E."/>
            <person name="Barker M.S."/>
            <person name="Bennetzen J.L."/>
            <person name="Bonawitz N.D."/>
            <person name="Chapple C."/>
            <person name="Cheng C."/>
            <person name="Correa L.G."/>
            <person name="Dacre M."/>
            <person name="DeBarry J."/>
            <person name="Dreyer I."/>
            <person name="Elias M."/>
            <person name="Engstrom E.M."/>
            <person name="Estelle M."/>
            <person name="Feng L."/>
            <person name="Finet C."/>
            <person name="Floyd S.K."/>
            <person name="Frommer W.B."/>
            <person name="Fujita T."/>
            <person name="Gramzow L."/>
            <person name="Gutensohn M."/>
            <person name="Harholt J."/>
            <person name="Hattori M."/>
            <person name="Heyl A."/>
            <person name="Hirai T."/>
            <person name="Hiwatashi Y."/>
            <person name="Ishikawa M."/>
            <person name="Iwata M."/>
            <person name="Karol K.G."/>
            <person name="Koehler B."/>
            <person name="Kolukisaoglu U."/>
            <person name="Kubo M."/>
            <person name="Kurata T."/>
            <person name="Lalonde S."/>
            <person name="Li K."/>
            <person name="Li Y."/>
            <person name="Litt A."/>
            <person name="Lyons E."/>
            <person name="Manning G."/>
            <person name="Maruyama T."/>
            <person name="Michael T.P."/>
            <person name="Mikami K."/>
            <person name="Miyazaki S."/>
            <person name="Morinaga S."/>
            <person name="Murata T."/>
            <person name="Mueller-Roeber B."/>
            <person name="Nelson D.R."/>
            <person name="Obara M."/>
            <person name="Oguri Y."/>
            <person name="Olmstead R.G."/>
            <person name="Onodera N."/>
            <person name="Petersen B.L."/>
            <person name="Pils B."/>
            <person name="Prigge M."/>
            <person name="Rensing S.A."/>
            <person name="Riano-Pachon D.M."/>
            <person name="Roberts A.W."/>
            <person name="Sato Y."/>
            <person name="Scheller H.V."/>
            <person name="Schulz B."/>
            <person name="Schulz C."/>
            <person name="Shakirov E.V."/>
            <person name="Shibagaki N."/>
            <person name="Shinohara N."/>
            <person name="Shippen D.E."/>
            <person name="Soerensen I."/>
            <person name="Sotooka R."/>
            <person name="Sugimoto N."/>
            <person name="Sugita M."/>
            <person name="Sumikawa N."/>
            <person name="Tanurdzic M."/>
            <person name="Theissen G."/>
            <person name="Ulvskov P."/>
            <person name="Wakazuki S."/>
            <person name="Weng J.K."/>
            <person name="Willats W.W."/>
            <person name="Wipf D."/>
            <person name="Wolf P.G."/>
            <person name="Yang L."/>
            <person name="Zimmer A.D."/>
            <person name="Zhu Q."/>
            <person name="Mitros T."/>
            <person name="Hellsten U."/>
            <person name="Loque D."/>
            <person name="Otillar R."/>
            <person name="Salamov A."/>
            <person name="Schmutz J."/>
            <person name="Shapiro H."/>
            <person name="Lindquist E."/>
            <person name="Lucas S."/>
            <person name="Rokhsar D."/>
            <person name="Grigoriev I.V."/>
        </authorList>
    </citation>
    <scope>NUCLEOTIDE SEQUENCE [LARGE SCALE GENOMIC DNA]</scope>
</reference>
<accession>D8QZ39</accession>
<dbReference type="Gramene" id="EFJ34723">
    <property type="protein sequence ID" value="EFJ34723"/>
    <property type="gene ID" value="SELMODRAFT_82448"/>
</dbReference>
<dbReference type="OrthoDB" id="941679at2759"/>
<keyword evidence="7" id="KW-1185">Reference proteome</keyword>
<dbReference type="HOGENOM" id="CLU_024953_0_0_1"/>
<proteinExistence type="inferred from homology"/>
<protein>
    <recommendedName>
        <fullName evidence="8">Glucan endo-1,3-beta-D-glucosidase</fullName>
    </recommendedName>
</protein>